<evidence type="ECO:0000313" key="1">
    <source>
        <dbReference type="EMBL" id="ATP19776.1"/>
    </source>
</evidence>
<gene>
    <name evidence="1" type="ORF">BV87_16145</name>
</gene>
<dbReference type="EMBL" id="CP020925">
    <property type="protein sequence ID" value="ATP19776.1"/>
    <property type="molecule type" value="Genomic_DNA"/>
</dbReference>
<reference evidence="1 2" key="1">
    <citation type="submission" date="2017-04" db="EMBL/GenBank/DDBJ databases">
        <title>Characterization, genome and methylation analysis of a phthalic acid esters degrading strain Sphingobium yanoikuyae SHJ.</title>
        <authorList>
            <person name="Feng L."/>
        </authorList>
    </citation>
    <scope>NUCLEOTIDE SEQUENCE [LARGE SCALE GENOMIC DNA]</scope>
    <source>
        <strain evidence="1 2">SHJ</strain>
    </source>
</reference>
<accession>A0A0J9D4A3</accession>
<proteinExistence type="predicted"/>
<organism evidence="1 2">
    <name type="scientific">Sphingobium yanoikuyae</name>
    <name type="common">Sphingomonas yanoikuyae</name>
    <dbReference type="NCBI Taxonomy" id="13690"/>
    <lineage>
        <taxon>Bacteria</taxon>
        <taxon>Pseudomonadati</taxon>
        <taxon>Pseudomonadota</taxon>
        <taxon>Alphaproteobacteria</taxon>
        <taxon>Sphingomonadales</taxon>
        <taxon>Sphingomonadaceae</taxon>
        <taxon>Sphingobium</taxon>
    </lineage>
</organism>
<dbReference type="Proteomes" id="UP000037029">
    <property type="component" value="Chromosome"/>
</dbReference>
<evidence type="ECO:0000313" key="2">
    <source>
        <dbReference type="Proteomes" id="UP000037029"/>
    </source>
</evidence>
<sequence>MCAKHGDDQVAQWLGISERHLRNVRSGTSLPSADKLWGLLAYDDSAHDEMDALYGYRTVPIDALCSTDPLTRDLIALANEVAQSEDPNSPGGVAVTDHELLDKDEHRMRRVYNTLGVWLERIGSMRRPRSVA</sequence>
<protein>
    <submittedName>
        <fullName evidence="1">Uncharacterized protein</fullName>
    </submittedName>
</protein>
<dbReference type="AlphaFoldDB" id="A0A0J9D4A3"/>
<dbReference type="RefSeq" id="WP_048937219.1">
    <property type="nucleotide sequence ID" value="NZ_CP020925.1"/>
</dbReference>
<name>A0A0J9D4A3_SPHYA</name>